<dbReference type="EMBL" id="JAOAOG010000127">
    <property type="protein sequence ID" value="KAJ6247280.1"/>
    <property type="molecule type" value="Genomic_DNA"/>
</dbReference>
<feature type="transmembrane region" description="Helical" evidence="2">
    <location>
        <begin position="73"/>
        <end position="97"/>
    </location>
</feature>
<evidence type="ECO:0000256" key="1">
    <source>
        <dbReference type="SAM" id="MobiDB-lite"/>
    </source>
</evidence>
<accession>A0ABQ8YRP6</accession>
<evidence type="ECO:0000313" key="4">
    <source>
        <dbReference type="Proteomes" id="UP001150062"/>
    </source>
</evidence>
<gene>
    <name evidence="3" type="ORF">M0813_18807</name>
</gene>
<keyword evidence="2" id="KW-0812">Transmembrane</keyword>
<sequence length="623" mass="71908">MYLLSEASVNLTFGGEGSFDLLVYSFFRSLIFLVVYGCSIRRGLWVASILLILSFVVGLIKSLNIFGKPPTEYLFEYCLLVCNFLFAIAEFVAVHLLNKRHIDEEVSTIFPFSETQQQDRENLISRKTNNEKYNRSKILEHNKKRSKRKIFNSEKKKGMHESYILRGTDPQNLNSFRISFTIIKPDKRPEDSFAQITGIIFIQDKKKESKQSSESSETESSTNEEDEKSTKFDSFVFKQDFDLKEIKFLRRKFQITINKSKITDGAATGIIVPDILPQEIMKKKLFQSFSGSSDDQKDLIELQSLKSSGKANNDITRRNEYGSGDEEEDKEEEDEDEDEDGEEEKEEGEGKEKGNGIEVGHGDKKKKINIKTKTKVQKNNRDSDQTKEKGLQNHDNYFNFDLSFTIDQKPQLIISNDLLNEKIHSSPLKTSMIIPYPKCEFGGSVSYKLNNKFNDLDLDGWIGCQEHCWGKEYPKKQCYCVLNGGFASDPDASCALLETEMQVSLQKKKIFLFVLRVSGIEIRLNSLYRGTKSYTRSRFQKDKFIWDFKTESQFDEYEGTITAKREHFANLITLDPKNSTRKIMTTAKAKIEIKIKNKKRNITEFLNSQFGIFLEICVNEHDF</sequence>
<reference evidence="3" key="1">
    <citation type="submission" date="2022-08" db="EMBL/GenBank/DDBJ databases">
        <title>Novel sulfate-reducing endosymbionts in the free-living metamonad Anaeramoeba.</title>
        <authorList>
            <person name="Jerlstrom-Hultqvist J."/>
            <person name="Cepicka I."/>
            <person name="Gallot-Lavallee L."/>
            <person name="Salas-Leiva D."/>
            <person name="Curtis B.A."/>
            <person name="Zahonova K."/>
            <person name="Pipaliya S."/>
            <person name="Dacks J."/>
            <person name="Roger A.J."/>
        </authorList>
    </citation>
    <scope>NUCLEOTIDE SEQUENCE</scope>
    <source>
        <strain evidence="3">Schooner1</strain>
    </source>
</reference>
<dbReference type="Proteomes" id="UP001150062">
    <property type="component" value="Unassembled WGS sequence"/>
</dbReference>
<feature type="compositionally biased region" description="Basic residues" evidence="1">
    <location>
        <begin position="363"/>
        <end position="378"/>
    </location>
</feature>
<proteinExistence type="predicted"/>
<evidence type="ECO:0000313" key="3">
    <source>
        <dbReference type="EMBL" id="KAJ6247280.1"/>
    </source>
</evidence>
<keyword evidence="2" id="KW-0472">Membrane</keyword>
<keyword evidence="2" id="KW-1133">Transmembrane helix</keyword>
<feature type="region of interest" description="Disordered" evidence="1">
    <location>
        <begin position="311"/>
        <end position="391"/>
    </location>
</feature>
<feature type="compositionally biased region" description="Low complexity" evidence="1">
    <location>
        <begin position="212"/>
        <end position="221"/>
    </location>
</feature>
<feature type="transmembrane region" description="Helical" evidence="2">
    <location>
        <begin position="21"/>
        <end position="38"/>
    </location>
</feature>
<comment type="caution">
    <text evidence="3">The sequence shown here is derived from an EMBL/GenBank/DDBJ whole genome shotgun (WGS) entry which is preliminary data.</text>
</comment>
<feature type="compositionally biased region" description="Basic and acidic residues" evidence="1">
    <location>
        <begin position="379"/>
        <end position="391"/>
    </location>
</feature>
<evidence type="ECO:0000256" key="2">
    <source>
        <dbReference type="SAM" id="Phobius"/>
    </source>
</evidence>
<name>A0ABQ8YRP6_9EUKA</name>
<keyword evidence="4" id="KW-1185">Reference proteome</keyword>
<protein>
    <submittedName>
        <fullName evidence="3">Uncharacterized protein</fullName>
    </submittedName>
</protein>
<feature type="compositionally biased region" description="Acidic residues" evidence="1">
    <location>
        <begin position="323"/>
        <end position="347"/>
    </location>
</feature>
<feature type="region of interest" description="Disordered" evidence="1">
    <location>
        <begin position="207"/>
        <end position="229"/>
    </location>
</feature>
<organism evidence="3 4">
    <name type="scientific">Anaeramoeba flamelloides</name>
    <dbReference type="NCBI Taxonomy" id="1746091"/>
    <lineage>
        <taxon>Eukaryota</taxon>
        <taxon>Metamonada</taxon>
        <taxon>Anaeramoebidae</taxon>
        <taxon>Anaeramoeba</taxon>
    </lineage>
</organism>
<feature type="transmembrane region" description="Helical" evidence="2">
    <location>
        <begin position="45"/>
        <end position="67"/>
    </location>
</feature>